<keyword evidence="6" id="KW-0687">Ribonucleoprotein</keyword>
<dbReference type="InterPro" id="IPR019368">
    <property type="entry name" value="Ribosomal_mS29"/>
</dbReference>
<sequence>MAVVGVSSNDQNTSERDYHKLGHLFHNSAASHPDNTAVVFCHEDTGTKRVTYKELQNQVRRVNAELSRCCSYIALDGLPVNTQYNSHEDQVVEETVTPLGNITNTQVCSDLSTATPIIGILCSPAAAPLTFDPSVVDMFMAFQIGAALVVPSGTLLRTPRLLVGIMVEFGVTVRLLDKIGNDVGEGEVGEIFVGGNKRQCWIDNGDKNINETAQNSLQSTGDKDENQQPKVATIVSRRGERSIRPLQTFDRYLEHNGLTEWRYKLGKCIDSSPLLVKYCDERVLVMVGSHSFRFCCVNGDTGNMHWDITLGDRVESSPAVSLDGRNVYVGCYDGKLYCICVSDGSVAWEYETEGRGEIKSSPVVDEGTGCVIFGAHDKRLYCLFSDGKLKWAVKVSEGSVFSSPCILKNMVFVGILDGTLACVDKETGILHWQAHVGSPIFSSPAMYSGGVILGSVDGQIVSYSLTGQRLWKFKTKSTVFSSPFVLQMKDEREIIAIGSHDHSVYFFSDKGELLTEYAGSSPVYATPFLSYANDPNSFMAVICRAVAGRFLSCIHNNELLYCHRSIVGRTRRWSSTQAVEEQRPIASRTVITNPSHHTPDHIGSWYTLEPNTVKRLFGHGGIPKPYRTLCDAFFESSLMVRQPALSTIDYIKRSNLNLPPNKFMLYGNNGVGKTISLVHITHFLAEDGWVLVHVPVPSQWRRVFKEVVPSPTNPDQYDHTRDSVMWLQHFRSQNTELLKSLQLETSEHYTWTQREATEVGQPLMTLADFGISRARFASDCVTAIVKELKQCASQDRCKVAVVIDGINSLFCPASRYRLEDLTYLPPDRFTIFRAFLSLLQSDWKNGVIVGTIDKRDNEGERRKSYLPRYLLRQKGWEALDPFIPIPVVDYDEVEMRSAINYYLDRGWLQSPHSGSDVGRKELAALSNHNPLTFMEICKSI</sequence>
<evidence type="ECO:0000256" key="5">
    <source>
        <dbReference type="ARBA" id="ARBA00023128"/>
    </source>
</evidence>
<organism evidence="9 10">
    <name type="scientific">Petrolisthes manimaculis</name>
    <dbReference type="NCBI Taxonomy" id="1843537"/>
    <lineage>
        <taxon>Eukaryota</taxon>
        <taxon>Metazoa</taxon>
        <taxon>Ecdysozoa</taxon>
        <taxon>Arthropoda</taxon>
        <taxon>Crustacea</taxon>
        <taxon>Multicrustacea</taxon>
        <taxon>Malacostraca</taxon>
        <taxon>Eumalacostraca</taxon>
        <taxon>Eucarida</taxon>
        <taxon>Decapoda</taxon>
        <taxon>Pleocyemata</taxon>
        <taxon>Anomura</taxon>
        <taxon>Galatheoidea</taxon>
        <taxon>Porcellanidae</taxon>
        <taxon>Petrolisthes</taxon>
    </lineage>
</organism>
<dbReference type="InterPro" id="IPR018391">
    <property type="entry name" value="PQQ_b-propeller_rpt"/>
</dbReference>
<evidence type="ECO:0000259" key="8">
    <source>
        <dbReference type="Pfam" id="PF13570"/>
    </source>
</evidence>
<dbReference type="EMBL" id="JAWZYT010000881">
    <property type="protein sequence ID" value="KAK4317931.1"/>
    <property type="molecule type" value="Genomic_DNA"/>
</dbReference>
<dbReference type="GO" id="GO:0006915">
    <property type="term" value="P:apoptotic process"/>
    <property type="evidence" value="ECO:0007669"/>
    <property type="project" value="InterPro"/>
</dbReference>
<evidence type="ECO:0000256" key="2">
    <source>
        <dbReference type="ARBA" id="ARBA00009863"/>
    </source>
</evidence>
<dbReference type="Gene3D" id="2.130.10.10">
    <property type="entry name" value="YVTN repeat-like/Quinoprotein amine dehydrogenase"/>
    <property type="match status" value="1"/>
</dbReference>
<gene>
    <name evidence="9" type="ORF">Pmani_011039</name>
</gene>
<reference evidence="9" key="1">
    <citation type="submission" date="2023-11" db="EMBL/GenBank/DDBJ databases">
        <title>Genome assemblies of two species of porcelain crab, Petrolisthes cinctipes and Petrolisthes manimaculis (Anomura: Porcellanidae).</title>
        <authorList>
            <person name="Angst P."/>
        </authorList>
    </citation>
    <scope>NUCLEOTIDE SEQUENCE</scope>
    <source>
        <strain evidence="9">PB745_02</strain>
        <tissue evidence="9">Gill</tissue>
    </source>
</reference>
<evidence type="ECO:0000256" key="7">
    <source>
        <dbReference type="ARBA" id="ARBA00035140"/>
    </source>
</evidence>
<dbReference type="InterPro" id="IPR002372">
    <property type="entry name" value="PQQ_rpt_dom"/>
</dbReference>
<accession>A0AAE1UEW2</accession>
<comment type="similarity">
    <text evidence="2">Belongs to the mitochondrion-specific ribosomal protein mS29 family.</text>
</comment>
<dbReference type="Proteomes" id="UP001292094">
    <property type="component" value="Unassembled WGS sequence"/>
</dbReference>
<dbReference type="SMART" id="SM00564">
    <property type="entry name" value="PQQ"/>
    <property type="match status" value="5"/>
</dbReference>
<keyword evidence="5" id="KW-0496">Mitochondrion</keyword>
<dbReference type="PANTHER" id="PTHR12810">
    <property type="entry name" value="MITOCHONDRIAL 28S RIBOSOMAL PROTEIN S29"/>
    <property type="match status" value="1"/>
</dbReference>
<keyword evidence="3" id="KW-0809">Transit peptide</keyword>
<evidence type="ECO:0000313" key="9">
    <source>
        <dbReference type="EMBL" id="KAK4317931.1"/>
    </source>
</evidence>
<evidence type="ECO:0000313" key="10">
    <source>
        <dbReference type="Proteomes" id="UP001292094"/>
    </source>
</evidence>
<evidence type="ECO:0000256" key="6">
    <source>
        <dbReference type="ARBA" id="ARBA00023274"/>
    </source>
</evidence>
<keyword evidence="10" id="KW-1185">Reference proteome</keyword>
<evidence type="ECO:0000256" key="1">
    <source>
        <dbReference type="ARBA" id="ARBA00004173"/>
    </source>
</evidence>
<evidence type="ECO:0000256" key="3">
    <source>
        <dbReference type="ARBA" id="ARBA00022946"/>
    </source>
</evidence>
<dbReference type="InterPro" id="IPR011047">
    <property type="entry name" value="Quinoprotein_ADH-like_sf"/>
</dbReference>
<dbReference type="PANTHER" id="PTHR12810:SF0">
    <property type="entry name" value="SMALL RIBOSOMAL SUBUNIT PROTEIN MS29"/>
    <property type="match status" value="1"/>
</dbReference>
<protein>
    <recommendedName>
        <fullName evidence="7">Small ribosomal subunit protein mS29</fullName>
    </recommendedName>
</protein>
<name>A0AAE1UEW2_9EUCA</name>
<dbReference type="InterPro" id="IPR042099">
    <property type="entry name" value="ANL_N_sf"/>
</dbReference>
<dbReference type="GO" id="GO:0003735">
    <property type="term" value="F:structural constituent of ribosome"/>
    <property type="evidence" value="ECO:0007669"/>
    <property type="project" value="TreeGrafter"/>
</dbReference>
<comment type="caution">
    <text evidence="9">The sequence shown here is derived from an EMBL/GenBank/DDBJ whole genome shotgun (WGS) entry which is preliminary data.</text>
</comment>
<dbReference type="InterPro" id="IPR027417">
    <property type="entry name" value="P-loop_NTPase"/>
</dbReference>
<dbReference type="Gene3D" id="3.40.50.12780">
    <property type="entry name" value="N-terminal domain of ligase-like"/>
    <property type="match status" value="1"/>
</dbReference>
<dbReference type="GO" id="GO:0005763">
    <property type="term" value="C:mitochondrial small ribosomal subunit"/>
    <property type="evidence" value="ECO:0007669"/>
    <property type="project" value="TreeGrafter"/>
</dbReference>
<dbReference type="SUPFAM" id="SSF52540">
    <property type="entry name" value="P-loop containing nucleoside triphosphate hydrolases"/>
    <property type="match status" value="1"/>
</dbReference>
<dbReference type="PRINTS" id="PR01716">
    <property type="entry name" value="DEATHASSOCP3"/>
</dbReference>
<dbReference type="InterPro" id="IPR008092">
    <property type="entry name" value="Ribosomal_mS29_met"/>
</dbReference>
<feature type="domain" description="Pyrrolo-quinoline quinone repeat" evidence="8">
    <location>
        <begin position="265"/>
        <end position="577"/>
    </location>
</feature>
<dbReference type="AlphaFoldDB" id="A0AAE1UEW2"/>
<dbReference type="InterPro" id="IPR015943">
    <property type="entry name" value="WD40/YVTN_repeat-like_dom_sf"/>
</dbReference>
<dbReference type="SUPFAM" id="SSF56801">
    <property type="entry name" value="Acetyl-CoA synthetase-like"/>
    <property type="match status" value="1"/>
</dbReference>
<dbReference type="Pfam" id="PF10236">
    <property type="entry name" value="DAP3"/>
    <property type="match status" value="1"/>
</dbReference>
<keyword evidence="4" id="KW-0689">Ribosomal protein</keyword>
<dbReference type="SUPFAM" id="SSF50998">
    <property type="entry name" value="Quinoprotein alcohol dehydrogenase-like"/>
    <property type="match status" value="1"/>
</dbReference>
<evidence type="ECO:0000256" key="4">
    <source>
        <dbReference type="ARBA" id="ARBA00022980"/>
    </source>
</evidence>
<dbReference type="Pfam" id="PF13570">
    <property type="entry name" value="Beta-prop_ACSF4"/>
    <property type="match status" value="1"/>
</dbReference>
<comment type="subcellular location">
    <subcellularLocation>
        <location evidence="1">Mitochondrion</location>
    </subcellularLocation>
</comment>
<proteinExistence type="inferred from homology"/>